<keyword evidence="2" id="KW-0238">DNA-binding</keyword>
<reference evidence="5 6" key="1">
    <citation type="submission" date="2018-03" db="EMBL/GenBank/DDBJ databases">
        <title>Genomic Encyclopedia of Type Strains, Phase III (KMG-III): the genomes of soil and plant-associated and newly described type strains.</title>
        <authorList>
            <person name="Whitman W."/>
        </authorList>
    </citation>
    <scope>NUCLEOTIDE SEQUENCE [LARGE SCALE GENOMIC DNA]</scope>
    <source>
        <strain evidence="5 6">CGMCC 4.7097</strain>
    </source>
</reference>
<dbReference type="Pfam" id="PF01614">
    <property type="entry name" value="IclR_C"/>
    <property type="match status" value="1"/>
</dbReference>
<dbReference type="GO" id="GO:0003700">
    <property type="term" value="F:DNA-binding transcription factor activity"/>
    <property type="evidence" value="ECO:0007669"/>
    <property type="project" value="TreeGrafter"/>
</dbReference>
<dbReference type="InterPro" id="IPR036388">
    <property type="entry name" value="WH-like_DNA-bd_sf"/>
</dbReference>
<proteinExistence type="predicted"/>
<keyword evidence="6" id="KW-1185">Reference proteome</keyword>
<sequence length="213" mass="23090">MARIVEAFGPDAPTLRVTDIAHRTGLHVATASRLVEELVSHGWLSRDADRRVRVGVSLWEPAVRASPALSLREAAMPFLEDLHAVVGHHAQPAVLEGGEALFLERLSAPGAVVNVTRIAGRLPLHASSAGSVLLAFAPARLQERVPAGPLHAFTRHTIVDPHRLRGFLARRAPGGARVVPRVHRHPRHRHRRADPGRARQSVLDVIKAAGVHC</sequence>
<keyword evidence="1" id="KW-0805">Transcription regulation</keyword>
<dbReference type="Gene3D" id="1.10.10.10">
    <property type="entry name" value="Winged helix-like DNA-binding domain superfamily/Winged helix DNA-binding domain"/>
    <property type="match status" value="1"/>
</dbReference>
<name>A0A2P8HEG1_SACCR</name>
<feature type="domain" description="IclR-ED" evidence="4">
    <location>
        <begin position="57"/>
        <end position="213"/>
    </location>
</feature>
<dbReference type="GO" id="GO:0003677">
    <property type="term" value="F:DNA binding"/>
    <property type="evidence" value="ECO:0007669"/>
    <property type="project" value="UniProtKB-KW"/>
</dbReference>
<accession>A0A2P8HEG1</accession>
<dbReference type="InterPro" id="IPR029016">
    <property type="entry name" value="GAF-like_dom_sf"/>
</dbReference>
<dbReference type="AlphaFoldDB" id="A0A2P8HEG1"/>
<comment type="caution">
    <text evidence="5">The sequence shown here is derived from an EMBL/GenBank/DDBJ whole genome shotgun (WGS) entry which is preliminary data.</text>
</comment>
<dbReference type="InterPro" id="IPR005471">
    <property type="entry name" value="Tscrpt_reg_IclR_N"/>
</dbReference>
<keyword evidence="3" id="KW-0804">Transcription</keyword>
<dbReference type="PANTHER" id="PTHR30136">
    <property type="entry name" value="HELIX-TURN-HELIX TRANSCRIPTIONAL REGULATOR, ICLR FAMILY"/>
    <property type="match status" value="1"/>
</dbReference>
<evidence type="ECO:0000313" key="5">
    <source>
        <dbReference type="EMBL" id="PSL44612.1"/>
    </source>
</evidence>
<dbReference type="RefSeq" id="WP_245950785.1">
    <property type="nucleotide sequence ID" value="NZ_PYAX01000028.1"/>
</dbReference>
<dbReference type="PROSITE" id="PS51078">
    <property type="entry name" value="ICLR_ED"/>
    <property type="match status" value="1"/>
</dbReference>
<dbReference type="InterPro" id="IPR014757">
    <property type="entry name" value="Tscrpt_reg_IclR_C"/>
</dbReference>
<gene>
    <name evidence="5" type="ORF">B0I31_12836</name>
</gene>
<dbReference type="SMART" id="SM00346">
    <property type="entry name" value="HTH_ICLR"/>
    <property type="match status" value="1"/>
</dbReference>
<evidence type="ECO:0000256" key="3">
    <source>
        <dbReference type="ARBA" id="ARBA00023163"/>
    </source>
</evidence>
<evidence type="ECO:0000313" key="6">
    <source>
        <dbReference type="Proteomes" id="UP000241118"/>
    </source>
</evidence>
<dbReference type="SUPFAM" id="SSF55781">
    <property type="entry name" value="GAF domain-like"/>
    <property type="match status" value="1"/>
</dbReference>
<dbReference type="InterPro" id="IPR036390">
    <property type="entry name" value="WH_DNA-bd_sf"/>
</dbReference>
<evidence type="ECO:0000256" key="2">
    <source>
        <dbReference type="ARBA" id="ARBA00023125"/>
    </source>
</evidence>
<protein>
    <submittedName>
        <fullName evidence="5">IclR family transcriptional regulator</fullName>
    </submittedName>
</protein>
<evidence type="ECO:0000256" key="1">
    <source>
        <dbReference type="ARBA" id="ARBA00023015"/>
    </source>
</evidence>
<dbReference type="SUPFAM" id="SSF46785">
    <property type="entry name" value="Winged helix' DNA-binding domain"/>
    <property type="match status" value="1"/>
</dbReference>
<dbReference type="Gene3D" id="3.30.450.40">
    <property type="match status" value="1"/>
</dbReference>
<dbReference type="Pfam" id="PF09339">
    <property type="entry name" value="HTH_IclR"/>
    <property type="match status" value="1"/>
</dbReference>
<evidence type="ECO:0000259" key="4">
    <source>
        <dbReference type="PROSITE" id="PS51078"/>
    </source>
</evidence>
<organism evidence="5 6">
    <name type="scientific">Saccharothrix carnea</name>
    <dbReference type="NCBI Taxonomy" id="1280637"/>
    <lineage>
        <taxon>Bacteria</taxon>
        <taxon>Bacillati</taxon>
        <taxon>Actinomycetota</taxon>
        <taxon>Actinomycetes</taxon>
        <taxon>Pseudonocardiales</taxon>
        <taxon>Pseudonocardiaceae</taxon>
        <taxon>Saccharothrix</taxon>
    </lineage>
</organism>
<dbReference type="EMBL" id="PYAX01000028">
    <property type="protein sequence ID" value="PSL44612.1"/>
    <property type="molecule type" value="Genomic_DNA"/>
</dbReference>
<dbReference type="GO" id="GO:0045892">
    <property type="term" value="P:negative regulation of DNA-templated transcription"/>
    <property type="evidence" value="ECO:0007669"/>
    <property type="project" value="TreeGrafter"/>
</dbReference>
<dbReference type="Proteomes" id="UP000241118">
    <property type="component" value="Unassembled WGS sequence"/>
</dbReference>
<dbReference type="InterPro" id="IPR050707">
    <property type="entry name" value="HTH_MetabolicPath_Reg"/>
</dbReference>
<dbReference type="PANTHER" id="PTHR30136:SF24">
    <property type="entry name" value="HTH-TYPE TRANSCRIPTIONAL REPRESSOR ALLR"/>
    <property type="match status" value="1"/>
</dbReference>